<feature type="compositionally biased region" description="Pro residues" evidence="1">
    <location>
        <begin position="58"/>
        <end position="71"/>
    </location>
</feature>
<feature type="region of interest" description="Disordered" evidence="1">
    <location>
        <begin position="1"/>
        <end position="93"/>
    </location>
</feature>
<feature type="compositionally biased region" description="Basic and acidic residues" evidence="1">
    <location>
        <begin position="74"/>
        <end position="93"/>
    </location>
</feature>
<protein>
    <submittedName>
        <fullName evidence="2">Uncharacterized protein</fullName>
    </submittedName>
</protein>
<sequence length="162" mass="17572">MAVRVASGRAAPGRRSVVGEPAPAVSRPPRLSKRREELPSGATRGGDKDDRRQHLPVPVRPPPAARRPPPCGGEARDAPRAERTPAEGSLKDDAHLRSIQSCSCVAIKTGGSPKQVRFTVIVQYARYTKDKKYDAGKGQKIGVVNAFCRNQPDNKCPAWMNQ</sequence>
<proteinExistence type="predicted"/>
<gene>
    <name evidence="2" type="ORF">Scani_39530</name>
</gene>
<evidence type="ECO:0000313" key="2">
    <source>
        <dbReference type="EMBL" id="GFE07685.1"/>
    </source>
</evidence>
<organism evidence="2 3">
    <name type="scientific">Streptomyces caniferus</name>
    <dbReference type="NCBI Taxonomy" id="285557"/>
    <lineage>
        <taxon>Bacteria</taxon>
        <taxon>Bacillati</taxon>
        <taxon>Actinomycetota</taxon>
        <taxon>Actinomycetes</taxon>
        <taxon>Kitasatosporales</taxon>
        <taxon>Streptomycetaceae</taxon>
        <taxon>Streptomyces</taxon>
    </lineage>
</organism>
<dbReference type="AlphaFoldDB" id="A0A640SDN3"/>
<accession>A0A640SDN3</accession>
<reference evidence="2 3" key="1">
    <citation type="submission" date="2019-12" db="EMBL/GenBank/DDBJ databases">
        <title>Whole genome shotgun sequence of Streptomyces caniferus NBRC 15389.</title>
        <authorList>
            <person name="Ichikawa N."/>
            <person name="Kimura A."/>
            <person name="Kitahashi Y."/>
            <person name="Komaki H."/>
            <person name="Tamura T."/>
        </authorList>
    </citation>
    <scope>NUCLEOTIDE SEQUENCE [LARGE SCALE GENOMIC DNA]</scope>
    <source>
        <strain evidence="2 3">NBRC 15389</strain>
    </source>
</reference>
<dbReference type="Proteomes" id="UP000435837">
    <property type="component" value="Unassembled WGS sequence"/>
</dbReference>
<name>A0A640SDN3_9ACTN</name>
<comment type="caution">
    <text evidence="2">The sequence shown here is derived from an EMBL/GenBank/DDBJ whole genome shotgun (WGS) entry which is preliminary data.</text>
</comment>
<evidence type="ECO:0000313" key="3">
    <source>
        <dbReference type="Proteomes" id="UP000435837"/>
    </source>
</evidence>
<evidence type="ECO:0000256" key="1">
    <source>
        <dbReference type="SAM" id="MobiDB-lite"/>
    </source>
</evidence>
<dbReference type="EMBL" id="BLIN01000005">
    <property type="protein sequence ID" value="GFE07685.1"/>
    <property type="molecule type" value="Genomic_DNA"/>
</dbReference>